<evidence type="ECO:0000313" key="4">
    <source>
        <dbReference type="Proteomes" id="UP000197153"/>
    </source>
</evidence>
<gene>
    <name evidence="3" type="ORF">Y958_27245</name>
</gene>
<dbReference type="PANTHER" id="PTHR43597">
    <property type="entry name" value="SULFUR ACCEPTOR PROTEIN CSDE"/>
    <property type="match status" value="1"/>
</dbReference>
<dbReference type="Pfam" id="PF02657">
    <property type="entry name" value="SufE"/>
    <property type="match status" value="1"/>
</dbReference>
<keyword evidence="4" id="KW-1185">Reference proteome</keyword>
<dbReference type="RefSeq" id="WP_088874982.1">
    <property type="nucleotide sequence ID" value="NZ_CP022112.1"/>
</dbReference>
<comment type="similarity">
    <text evidence="1">Belongs to the SufE family.</text>
</comment>
<name>A0A248K1F7_9PROT</name>
<organism evidence="3 4">
    <name type="scientific">Nitrospirillum viridazoti CBAmc</name>
    <dbReference type="NCBI Taxonomy" id="1441467"/>
    <lineage>
        <taxon>Bacteria</taxon>
        <taxon>Pseudomonadati</taxon>
        <taxon>Pseudomonadota</taxon>
        <taxon>Alphaproteobacteria</taxon>
        <taxon>Rhodospirillales</taxon>
        <taxon>Azospirillaceae</taxon>
        <taxon>Nitrospirillum</taxon>
        <taxon>Nitrospirillum viridazoti</taxon>
    </lineage>
</organism>
<dbReference type="InterPro" id="IPR003808">
    <property type="entry name" value="Fe-S_metab-assoc_dom"/>
</dbReference>
<dbReference type="KEGG" id="nao:Y958_27245"/>
<dbReference type="Proteomes" id="UP000197153">
    <property type="component" value="Chromosome 3"/>
</dbReference>
<reference evidence="3 4" key="1">
    <citation type="submission" date="2017-06" db="EMBL/GenBank/DDBJ databases">
        <title>Complete genome sequence of Nitrospirillum amazonense strain CBAmC, an endophytic nitrogen-fixing and plant growth-promoting bacterium, isolated from sugarcane.</title>
        <authorList>
            <person name="Schwab S."/>
            <person name="dos Santos Teixeira K.R."/>
            <person name="Simoes Araujo J.L."/>
            <person name="Soares Vidal M."/>
            <person name="Borges de Freitas H.R."/>
            <person name="Rivello Crivelaro A.L."/>
            <person name="Bueno de Camargo Nunes A."/>
            <person name="dos Santos C.M."/>
            <person name="Palmeira da Silva Rosa D."/>
            <person name="da Silva Padilha D."/>
            <person name="da Silva E."/>
            <person name="Araujo Terra L."/>
            <person name="Soares Mendes V."/>
            <person name="Farinelli L."/>
            <person name="Magalhaes Cruz L."/>
            <person name="Baldani J.I."/>
        </authorList>
    </citation>
    <scope>NUCLEOTIDE SEQUENCE [LARGE SCALE GENOMIC DNA]</scope>
    <source>
        <strain evidence="3 4">CBAmC</strain>
    </source>
</reference>
<dbReference type="EMBL" id="CP022112">
    <property type="protein sequence ID" value="ASG24561.1"/>
    <property type="molecule type" value="Genomic_DNA"/>
</dbReference>
<protein>
    <recommendedName>
        <fullName evidence="2">Fe-S metabolism associated domain-containing protein</fullName>
    </recommendedName>
</protein>
<dbReference type="AlphaFoldDB" id="A0A248K1F7"/>
<dbReference type="SUPFAM" id="SSF82649">
    <property type="entry name" value="SufE/NifU"/>
    <property type="match status" value="1"/>
</dbReference>
<dbReference type="Gene3D" id="3.90.1010.10">
    <property type="match status" value="1"/>
</dbReference>
<accession>A0A248K1F7</accession>
<dbReference type="PANTHER" id="PTHR43597:SF5">
    <property type="entry name" value="SUFE-LIKE PROTEIN 2, CHLOROPLASTIC"/>
    <property type="match status" value="1"/>
</dbReference>
<sequence length="147" mass="15818">MTDLADPTVFTVADIDAAAAALEAEFAGLDDWSARLKHLMDLGRALDGIPPQQRRDQDQVTGCQSQLWLVIERTPAALRIRADSDALIMRGLLALVLRLYDGRPPAAILAHSPAVLDRLAVGRNLAPSRANGVHLIVKRIREAAAAA</sequence>
<proteinExistence type="inferred from homology"/>
<evidence type="ECO:0000259" key="2">
    <source>
        <dbReference type="Pfam" id="PF02657"/>
    </source>
</evidence>
<evidence type="ECO:0000313" key="3">
    <source>
        <dbReference type="EMBL" id="ASG24561.1"/>
    </source>
</evidence>
<feature type="domain" description="Fe-S metabolism associated" evidence="2">
    <location>
        <begin position="25"/>
        <end position="142"/>
    </location>
</feature>
<evidence type="ECO:0000256" key="1">
    <source>
        <dbReference type="ARBA" id="ARBA00010282"/>
    </source>
</evidence>